<dbReference type="GO" id="GO:0016020">
    <property type="term" value="C:membrane"/>
    <property type="evidence" value="ECO:0007669"/>
    <property type="project" value="UniProtKB-SubCell"/>
</dbReference>
<dbReference type="Proteomes" id="UP001174694">
    <property type="component" value="Unassembled WGS sequence"/>
</dbReference>
<protein>
    <submittedName>
        <fullName evidence="6">RTA1 like protein-domain-containing protein</fullName>
    </submittedName>
</protein>
<feature type="transmembrane region" description="Helical" evidence="5">
    <location>
        <begin position="78"/>
        <end position="100"/>
    </location>
</feature>
<dbReference type="PANTHER" id="PTHR31465">
    <property type="entry name" value="PROTEIN RTA1-RELATED"/>
    <property type="match status" value="1"/>
</dbReference>
<dbReference type="InterPro" id="IPR007568">
    <property type="entry name" value="RTA1"/>
</dbReference>
<evidence type="ECO:0000256" key="5">
    <source>
        <dbReference type="SAM" id="Phobius"/>
    </source>
</evidence>
<organism evidence="6 7">
    <name type="scientific">Pleurostoma richardsiae</name>
    <dbReference type="NCBI Taxonomy" id="41990"/>
    <lineage>
        <taxon>Eukaryota</taxon>
        <taxon>Fungi</taxon>
        <taxon>Dikarya</taxon>
        <taxon>Ascomycota</taxon>
        <taxon>Pezizomycotina</taxon>
        <taxon>Sordariomycetes</taxon>
        <taxon>Sordariomycetidae</taxon>
        <taxon>Calosphaeriales</taxon>
        <taxon>Pleurostomataceae</taxon>
        <taxon>Pleurostoma</taxon>
    </lineage>
</organism>
<dbReference type="Pfam" id="PF04479">
    <property type="entry name" value="RTA1"/>
    <property type="match status" value="1"/>
</dbReference>
<name>A0AA38RS51_9PEZI</name>
<dbReference type="EMBL" id="JANBVO010000015">
    <property type="protein sequence ID" value="KAJ9144994.1"/>
    <property type="molecule type" value="Genomic_DNA"/>
</dbReference>
<comment type="subcellular location">
    <subcellularLocation>
        <location evidence="1">Membrane</location>
        <topology evidence="1">Multi-pass membrane protein</topology>
    </subcellularLocation>
</comment>
<evidence type="ECO:0000313" key="6">
    <source>
        <dbReference type="EMBL" id="KAJ9144994.1"/>
    </source>
</evidence>
<sequence length="296" mass="32956">MPTLQTYMGVYLWNYIPSLPLAVVFAALFALATILHTWKMVKTKMWFCLPFVIGGAFEIIGYASRAAATNATGSLGPYLIQAIFLLLPAVLFAASLYMVYSRVVRSVHGESFSLTSPRWTTIIFVLGDWTCLNIQSGGSGLLSKPKKAKTGEYIIVAGLGIQILVFVVFMLCCLNFHIRFRAHVTRSGAACDIPWQSCLNMLYGTSLAILLRNVYRMVEFIMGQDGYLLSTEWPVYVFDGALMLLDMIAFYVWYPSQLRLGARDSIIELTSEAGSSAGHDHCVEHGRVRKHSDPRP</sequence>
<evidence type="ECO:0000256" key="1">
    <source>
        <dbReference type="ARBA" id="ARBA00004141"/>
    </source>
</evidence>
<gene>
    <name evidence="6" type="ORF">NKR23_g5584</name>
</gene>
<evidence type="ECO:0000256" key="2">
    <source>
        <dbReference type="ARBA" id="ARBA00022692"/>
    </source>
</evidence>
<feature type="transmembrane region" description="Helical" evidence="5">
    <location>
        <begin position="47"/>
        <end position="66"/>
    </location>
</feature>
<dbReference type="AlphaFoldDB" id="A0AA38RS51"/>
<keyword evidence="2 5" id="KW-0812">Transmembrane</keyword>
<accession>A0AA38RS51</accession>
<reference evidence="6" key="1">
    <citation type="submission" date="2022-07" db="EMBL/GenBank/DDBJ databases">
        <title>Fungi with potential for degradation of polypropylene.</title>
        <authorList>
            <person name="Gostincar C."/>
        </authorList>
    </citation>
    <scope>NUCLEOTIDE SEQUENCE</scope>
    <source>
        <strain evidence="6">EXF-13308</strain>
    </source>
</reference>
<feature type="transmembrane region" description="Helical" evidence="5">
    <location>
        <begin position="235"/>
        <end position="254"/>
    </location>
</feature>
<dbReference type="PANTHER" id="PTHR31465:SF27">
    <property type="entry name" value="DOMAIN PROTEIN, PUTATIVE (AFU_ORTHOLOGUE AFUA_3G01030)-RELATED"/>
    <property type="match status" value="1"/>
</dbReference>
<feature type="transmembrane region" description="Helical" evidence="5">
    <location>
        <begin position="197"/>
        <end position="215"/>
    </location>
</feature>
<feature type="transmembrane region" description="Helical" evidence="5">
    <location>
        <begin position="153"/>
        <end position="176"/>
    </location>
</feature>
<comment type="caution">
    <text evidence="6">The sequence shown here is derived from an EMBL/GenBank/DDBJ whole genome shotgun (WGS) entry which is preliminary data.</text>
</comment>
<keyword evidence="3 5" id="KW-1133">Transmembrane helix</keyword>
<evidence type="ECO:0000256" key="3">
    <source>
        <dbReference type="ARBA" id="ARBA00022989"/>
    </source>
</evidence>
<feature type="transmembrane region" description="Helical" evidence="5">
    <location>
        <begin position="12"/>
        <end position="35"/>
    </location>
</feature>
<evidence type="ECO:0000256" key="4">
    <source>
        <dbReference type="ARBA" id="ARBA00023136"/>
    </source>
</evidence>
<evidence type="ECO:0000313" key="7">
    <source>
        <dbReference type="Proteomes" id="UP001174694"/>
    </source>
</evidence>
<proteinExistence type="predicted"/>
<keyword evidence="4 5" id="KW-0472">Membrane</keyword>
<keyword evidence="7" id="KW-1185">Reference proteome</keyword>